<dbReference type="PANTHER" id="PTHR43194:SF4">
    <property type="entry name" value="AB HYDROLASE-1 DOMAIN-CONTAINING PROTEIN"/>
    <property type="match status" value="1"/>
</dbReference>
<reference evidence="2 3" key="1">
    <citation type="submission" date="2015-01" db="EMBL/GenBank/DDBJ databases">
        <title>Genome sequencing of Methylobacterium platani JCM14648 type strain.</title>
        <authorList>
            <person name="Chaudhry V."/>
            <person name="Patil P.B."/>
        </authorList>
    </citation>
    <scope>NUCLEOTIDE SEQUENCE [LARGE SCALE GENOMIC DNA]</scope>
    <source>
        <strain evidence="2 3">JCM 14648</strain>
    </source>
</reference>
<evidence type="ECO:0000259" key="1">
    <source>
        <dbReference type="Pfam" id="PF00561"/>
    </source>
</evidence>
<dbReference type="InterPro" id="IPR029058">
    <property type="entry name" value="AB_hydrolase_fold"/>
</dbReference>
<dbReference type="Proteomes" id="UP000035947">
    <property type="component" value="Unassembled WGS sequence"/>
</dbReference>
<accession>A0ABR5H0D0</accession>
<organism evidence="2 3">
    <name type="scientific">Methylobacterium platani JCM 14648</name>
    <dbReference type="NCBI Taxonomy" id="1295136"/>
    <lineage>
        <taxon>Bacteria</taxon>
        <taxon>Pseudomonadati</taxon>
        <taxon>Pseudomonadota</taxon>
        <taxon>Alphaproteobacteria</taxon>
        <taxon>Hyphomicrobiales</taxon>
        <taxon>Methylobacteriaceae</taxon>
        <taxon>Methylobacterium</taxon>
    </lineage>
</organism>
<evidence type="ECO:0000313" key="2">
    <source>
        <dbReference type="EMBL" id="KMO16370.1"/>
    </source>
</evidence>
<proteinExistence type="predicted"/>
<feature type="domain" description="AB hydrolase-1" evidence="1">
    <location>
        <begin position="67"/>
        <end position="247"/>
    </location>
</feature>
<dbReference type="PANTHER" id="PTHR43194">
    <property type="entry name" value="HYDROLASE ALPHA/BETA FOLD FAMILY"/>
    <property type="match status" value="1"/>
</dbReference>
<dbReference type="EMBL" id="JXOD01000125">
    <property type="protein sequence ID" value="KMO16370.1"/>
    <property type="molecule type" value="Genomic_DNA"/>
</dbReference>
<protein>
    <recommendedName>
        <fullName evidence="1">AB hydrolase-1 domain-containing protein</fullName>
    </recommendedName>
</protein>
<gene>
    <name evidence="2" type="ORF">SQ03_14845</name>
</gene>
<dbReference type="CDD" id="cd12809">
    <property type="entry name" value="Esterase_713_like-2"/>
    <property type="match status" value="1"/>
</dbReference>
<evidence type="ECO:0000313" key="3">
    <source>
        <dbReference type="Proteomes" id="UP000035947"/>
    </source>
</evidence>
<dbReference type="InterPro" id="IPR000073">
    <property type="entry name" value="AB_hydrolase_1"/>
</dbReference>
<dbReference type="Gene3D" id="3.40.50.1820">
    <property type="entry name" value="alpha/beta hydrolase"/>
    <property type="match status" value="1"/>
</dbReference>
<dbReference type="RefSeq" id="WP_048434512.1">
    <property type="nucleotide sequence ID" value="NZ_JXOD01000125.1"/>
</dbReference>
<name>A0ABR5H0D0_9HYPH</name>
<dbReference type="Pfam" id="PF00561">
    <property type="entry name" value="Abhydrolase_1"/>
    <property type="match status" value="1"/>
</dbReference>
<comment type="caution">
    <text evidence="2">The sequence shown here is derived from an EMBL/GenBank/DDBJ whole genome shotgun (WGS) entry which is preliminary data.</text>
</comment>
<dbReference type="SUPFAM" id="SSF53474">
    <property type="entry name" value="alpha/beta-Hydrolases"/>
    <property type="match status" value="1"/>
</dbReference>
<dbReference type="InterPro" id="IPR050228">
    <property type="entry name" value="Carboxylesterase_BioH"/>
</dbReference>
<keyword evidence="3" id="KW-1185">Reference proteome</keyword>
<sequence>MRMGSRACALAVLLGAGLGGARSEEVATTRSVFFVGGHYVGAQDAQVMDGAMYVERIAPARPTHPLPLVFFHGAGQTATNWLTTPDGRRGWADEFARLGYVVYLVDQPARGRSAYHPGLDGPLRAFTAPALESTFTATESLGTWPRAKAHTQWPGTGERRGRRGDPVFDAFYASQVEYLASNADTQRLVQAAGAALLDRIGPAILVTHSQAGPFGWLLADARPALVRAIVALEPSGPPFEEAIRSTGPARAWGLADIPLTYDPPAAQAADLRTAREERAEGPDLVPCRLQAAPARRLPRLAGIPVAVVTSESSYHAGYDHCTVAYLKQAGVDVTFKRLEDEGIRGNGHMMMMELNNLDITRSIDRWLGSIAP</sequence>